<dbReference type="Proteomes" id="UP000436088">
    <property type="component" value="Unassembled WGS sequence"/>
</dbReference>
<sequence length="289" mass="31791">MVLFFVAHYGCGFALDDASCTVCSMFVFRGHLVKNVGLLLMVGVLCFLPLAWPHRGIYNPSVKAVSDDNGVVPLNVHVAGIFGMMQSRFSWPADLPFDFLVSLTRVALLMIPFWGHGACGFLLLDTPPSLANSWPRSTKMGKRPPTSSPQHCTYLLQYPFLSIDYVFIAVILPFSYIGNALRGIVSSVSMPDMDAEVNVPQNALGNGTKTLGVPLRTSNLETAFTAMEEEGVTNTIVKEVGRDLQKDQLTRLESIEPPDHNTMLPAVNDTFYASVDSLNECRPFVERLV</sequence>
<keyword evidence="2" id="KW-1185">Reference proteome</keyword>
<accession>A0A6A2Y6N5</accession>
<evidence type="ECO:0000313" key="1">
    <source>
        <dbReference type="EMBL" id="KAE8664814.1"/>
    </source>
</evidence>
<gene>
    <name evidence="1" type="ORF">F3Y22_tig00112738pilonHSYRG00503</name>
</gene>
<comment type="caution">
    <text evidence="1">The sequence shown here is derived from an EMBL/GenBank/DDBJ whole genome shotgun (WGS) entry which is preliminary data.</text>
</comment>
<evidence type="ECO:0000313" key="2">
    <source>
        <dbReference type="Proteomes" id="UP000436088"/>
    </source>
</evidence>
<dbReference type="EMBL" id="VEPZ02001641">
    <property type="protein sequence ID" value="KAE8664814.1"/>
    <property type="molecule type" value="Genomic_DNA"/>
</dbReference>
<proteinExistence type="predicted"/>
<protein>
    <submittedName>
        <fullName evidence="1">Uncharacterized protein</fullName>
    </submittedName>
</protein>
<dbReference type="AlphaFoldDB" id="A0A6A2Y6N5"/>
<organism evidence="1 2">
    <name type="scientific">Hibiscus syriacus</name>
    <name type="common">Rose of Sharon</name>
    <dbReference type="NCBI Taxonomy" id="106335"/>
    <lineage>
        <taxon>Eukaryota</taxon>
        <taxon>Viridiplantae</taxon>
        <taxon>Streptophyta</taxon>
        <taxon>Embryophyta</taxon>
        <taxon>Tracheophyta</taxon>
        <taxon>Spermatophyta</taxon>
        <taxon>Magnoliopsida</taxon>
        <taxon>eudicotyledons</taxon>
        <taxon>Gunneridae</taxon>
        <taxon>Pentapetalae</taxon>
        <taxon>rosids</taxon>
        <taxon>malvids</taxon>
        <taxon>Malvales</taxon>
        <taxon>Malvaceae</taxon>
        <taxon>Malvoideae</taxon>
        <taxon>Hibiscus</taxon>
    </lineage>
</organism>
<name>A0A6A2Y6N5_HIBSY</name>
<reference evidence="1" key="1">
    <citation type="submission" date="2019-09" db="EMBL/GenBank/DDBJ databases">
        <title>Draft genome information of white flower Hibiscus syriacus.</title>
        <authorList>
            <person name="Kim Y.-M."/>
        </authorList>
    </citation>
    <scope>NUCLEOTIDE SEQUENCE [LARGE SCALE GENOMIC DNA]</scope>
    <source>
        <strain evidence="1">YM2019G1</strain>
    </source>
</reference>